<protein>
    <recommendedName>
        <fullName evidence="5">Tetratricopeptide repeat protein</fullName>
    </recommendedName>
</protein>
<name>A0ABN1AE86_9ACTN</name>
<feature type="repeat" description="TPR" evidence="1">
    <location>
        <begin position="373"/>
        <end position="406"/>
    </location>
</feature>
<dbReference type="SMART" id="SM00028">
    <property type="entry name" value="TPR"/>
    <property type="match status" value="21"/>
</dbReference>
<dbReference type="PANTHER" id="PTHR12558">
    <property type="entry name" value="CELL DIVISION CYCLE 16,23,27"/>
    <property type="match status" value="1"/>
</dbReference>
<dbReference type="SUPFAM" id="SSF48439">
    <property type="entry name" value="Protein prenylyltransferase"/>
    <property type="match status" value="1"/>
</dbReference>
<evidence type="ECO:0000256" key="1">
    <source>
        <dbReference type="PROSITE-ProRule" id="PRU00339"/>
    </source>
</evidence>
<dbReference type="SUPFAM" id="SSF48452">
    <property type="entry name" value="TPR-like"/>
    <property type="match status" value="4"/>
</dbReference>
<feature type="transmembrane region" description="Helical" evidence="2">
    <location>
        <begin position="1449"/>
        <end position="1472"/>
    </location>
</feature>
<dbReference type="Proteomes" id="UP001500909">
    <property type="component" value="Unassembled WGS sequence"/>
</dbReference>
<evidence type="ECO:0000313" key="4">
    <source>
        <dbReference type="Proteomes" id="UP001500909"/>
    </source>
</evidence>
<dbReference type="EMBL" id="BAAABY010000030">
    <property type="protein sequence ID" value="GAA0474149.1"/>
    <property type="molecule type" value="Genomic_DNA"/>
</dbReference>
<evidence type="ECO:0008006" key="5">
    <source>
        <dbReference type="Google" id="ProtNLM"/>
    </source>
</evidence>
<keyword evidence="1" id="KW-0802">TPR repeat</keyword>
<feature type="repeat" description="TPR" evidence="1">
    <location>
        <begin position="1197"/>
        <end position="1230"/>
    </location>
</feature>
<organism evidence="3 4">
    <name type="scientific">Streptomyces olivaceiscleroticus</name>
    <dbReference type="NCBI Taxonomy" id="68245"/>
    <lineage>
        <taxon>Bacteria</taxon>
        <taxon>Bacillati</taxon>
        <taxon>Actinomycetota</taxon>
        <taxon>Actinomycetes</taxon>
        <taxon>Kitasatosporales</taxon>
        <taxon>Streptomycetaceae</taxon>
        <taxon>Streptomyces</taxon>
    </lineage>
</organism>
<evidence type="ECO:0000256" key="2">
    <source>
        <dbReference type="SAM" id="Phobius"/>
    </source>
</evidence>
<dbReference type="RefSeq" id="WP_346096734.1">
    <property type="nucleotide sequence ID" value="NZ_BAAABY010000030.1"/>
</dbReference>
<accession>A0ABN1AE86</accession>
<keyword evidence="2" id="KW-1133">Transmembrane helix</keyword>
<dbReference type="PROSITE" id="PS50005">
    <property type="entry name" value="TPR"/>
    <property type="match status" value="8"/>
</dbReference>
<dbReference type="Gene3D" id="1.25.40.10">
    <property type="entry name" value="Tetratricopeptide repeat domain"/>
    <property type="match status" value="8"/>
</dbReference>
<feature type="repeat" description="TPR" evidence="1">
    <location>
        <begin position="781"/>
        <end position="814"/>
    </location>
</feature>
<keyword evidence="2" id="KW-0472">Membrane</keyword>
<feature type="repeat" description="TPR" evidence="1">
    <location>
        <begin position="883"/>
        <end position="916"/>
    </location>
</feature>
<comment type="caution">
    <text evidence="3">The sequence shown here is derived from an EMBL/GenBank/DDBJ whole genome shotgun (WGS) entry which is preliminary data.</text>
</comment>
<sequence length="1524" mass="167809">MRRLREDCRFDRAEELIARCLAGHPGNPEARQELGRLRLEQDRAEDGLRLYAGLLADDGQPEELRQSAAAWRIACLDRLFRYDEAFAAAEEACVRFPGGRDVLRATARLYAGRRRYEEALEFYERGLRDSPNDAAMLGGRLGVLGGLGRWDEARTRAVEAARSCPEDPELLADCAETLSKAGDGGADRAVALVDQALRVDPEHGWALEVRVRVLATVRRWGEAEQAVADGLAVRSRLPGLLGEAARVALARGDVDGALAYARRATALDPHHAEARWREIAALKAAGRQAEAVSTAESFLTKEPADPHRWGMLASTVKARDPEKALHALDRGLHRDPDLLQLLCARCSVLVSLRRWEEADAAALHACETHPAHPGPWIERGWIASYRGRTDEALAAFATALSRDPRSYAALYQEADTLLYAHRWTEAETSIRAFRDLYPYYAVPHVLLGRLRWAQDRDDEALAAFETAVRTDPWDGAALAQRVAGIGVCGRLQEAREVAEETLRRRPHDIALHIQLARAQANLGRREEALATIDAALAIDPGDDDALEERLELLLALKRMDEADTAARTLLAAWPLDSWALLAAAREQSARNRPEGALGHVESALVSEPGNPTALDRRVSLLQTLGRLDEAVQAGCAAVALLPERADLRVRAAAVLTDRGRPEEALGHYDHVLRRLPEHLSALRGRVQALICLRRWDEAEESARQAVTRLPDSAVLRVALGEVLDGRHRTRLAVEEFATALRLAPDWDRPYALAMSALVDLGRFAECDELARTAVARCGNTAAVHVFRGQALGRRWHTEEALAAFDEALALAPDNEWALRNRTGVLLALRRWEEAERTGRAAVAADPEEGLCHVVLASVYDRTERWAECLAACERAVAARPYDPYALRRRGEALRRLRRWPEAEARLREAIRLRPDDPDLRLGLTSLLDDRHREEEALVAVEEALRLDPDGLWALRFRGYELRELGRHAEATELAQQVVDRHPEWPDAHFLLATALDEEHCYRAALAEWEQGRKTAPHDVEALVGMSGTLRALHCYAEAELLVRDAWQQQPHNWSLGAELATVLWDRGACDAAVELLEGMRRKAVGPRERATIVSGIGEIELARGHESKALRLFEEAARLDPLRMEDYAIGQAWARVRLGGVRNLRAADRLCRTALEDASADGAGSALVCRGMVAYREERMPEAEVHFRQAITVCPYGAGHTDLGALLVQLARYDEAEPVLERAVELDEYNIHALVELGNLHLRRAESAGGSEDAPALAERAVTEFRRARQLCPDSRSAAIGLCLSLTRASGALGEAEDVLRTALRRNTDRADRQALHLALARLLLYAGDTTKQNVLYEDALDEAVEAMRANAADAEASYVAGLAEQKLAVAAGDPVLRARHRSRAVAHFRSCDQRAGGHVEAQRARRVLDQESVLARAGRLGSVVLVAVSALILLALWADFLTRQRVTVVMVSTLTPVLIGLMVLGLVVPFLERVKLPGGMEADLGASLRQIAQGPAGEANPVVLRVPSGSGPMGELPRTTPVV</sequence>
<feature type="transmembrane region" description="Helical" evidence="2">
    <location>
        <begin position="1421"/>
        <end position="1442"/>
    </location>
</feature>
<feature type="repeat" description="TPR" evidence="1">
    <location>
        <begin position="441"/>
        <end position="474"/>
    </location>
</feature>
<reference evidence="3 4" key="1">
    <citation type="journal article" date="2019" name="Int. J. Syst. Evol. Microbiol.">
        <title>The Global Catalogue of Microorganisms (GCM) 10K type strain sequencing project: providing services to taxonomists for standard genome sequencing and annotation.</title>
        <authorList>
            <consortium name="The Broad Institute Genomics Platform"/>
            <consortium name="The Broad Institute Genome Sequencing Center for Infectious Disease"/>
            <person name="Wu L."/>
            <person name="Ma J."/>
        </authorList>
    </citation>
    <scope>NUCLEOTIDE SEQUENCE [LARGE SCALE GENOMIC DNA]</scope>
    <source>
        <strain evidence="3 4">JCM 4805</strain>
    </source>
</reference>
<feature type="repeat" description="TPR" evidence="1">
    <location>
        <begin position="100"/>
        <end position="133"/>
    </location>
</feature>
<dbReference type="Pfam" id="PF13181">
    <property type="entry name" value="TPR_8"/>
    <property type="match status" value="1"/>
</dbReference>
<keyword evidence="2" id="KW-0812">Transmembrane</keyword>
<dbReference type="InterPro" id="IPR011990">
    <property type="entry name" value="TPR-like_helical_dom_sf"/>
</dbReference>
<dbReference type="PANTHER" id="PTHR12558:SF33">
    <property type="entry name" value="BLL7664 PROTEIN"/>
    <property type="match status" value="1"/>
</dbReference>
<dbReference type="Pfam" id="PF13432">
    <property type="entry name" value="TPR_16"/>
    <property type="match status" value="6"/>
</dbReference>
<keyword evidence="4" id="KW-1185">Reference proteome</keyword>
<feature type="repeat" description="TPR" evidence="1">
    <location>
        <begin position="509"/>
        <end position="542"/>
    </location>
</feature>
<proteinExistence type="predicted"/>
<gene>
    <name evidence="3" type="ORF">GCM10010361_43150</name>
</gene>
<feature type="repeat" description="TPR" evidence="1">
    <location>
        <begin position="1090"/>
        <end position="1123"/>
    </location>
</feature>
<evidence type="ECO:0000313" key="3">
    <source>
        <dbReference type="EMBL" id="GAA0474149.1"/>
    </source>
</evidence>
<dbReference type="Pfam" id="PF14559">
    <property type="entry name" value="TPR_19"/>
    <property type="match status" value="3"/>
</dbReference>
<dbReference type="InterPro" id="IPR019734">
    <property type="entry name" value="TPR_rpt"/>
</dbReference>